<proteinExistence type="predicted"/>
<name>A0A9W7BF32_9STRA</name>
<dbReference type="AlphaFoldDB" id="A0A9W7BF32"/>
<evidence type="ECO:0000313" key="1">
    <source>
        <dbReference type="EMBL" id="GMH85554.1"/>
    </source>
</evidence>
<dbReference type="Proteomes" id="UP001162640">
    <property type="component" value="Unassembled WGS sequence"/>
</dbReference>
<gene>
    <name evidence="1" type="ORF">TL16_g10267</name>
</gene>
<dbReference type="EMBL" id="BLQM01000361">
    <property type="protein sequence ID" value="GMH85554.1"/>
    <property type="molecule type" value="Genomic_DNA"/>
</dbReference>
<accession>A0A9W7BF32</accession>
<protein>
    <submittedName>
        <fullName evidence="1">Uncharacterized protein</fullName>
    </submittedName>
</protein>
<comment type="caution">
    <text evidence="1">The sequence shown here is derived from an EMBL/GenBank/DDBJ whole genome shotgun (WGS) entry which is preliminary data.</text>
</comment>
<reference evidence="2" key="1">
    <citation type="journal article" date="2023" name="Commun. Biol.">
        <title>Genome analysis of Parmales, the sister group of diatoms, reveals the evolutionary specialization of diatoms from phago-mixotrophs to photoautotrophs.</title>
        <authorList>
            <person name="Ban H."/>
            <person name="Sato S."/>
            <person name="Yoshikawa S."/>
            <person name="Yamada K."/>
            <person name="Nakamura Y."/>
            <person name="Ichinomiya M."/>
            <person name="Sato N."/>
            <person name="Blanc-Mathieu R."/>
            <person name="Endo H."/>
            <person name="Kuwata A."/>
            <person name="Ogata H."/>
        </authorList>
    </citation>
    <scope>NUCLEOTIDE SEQUENCE [LARGE SCALE GENOMIC DNA]</scope>
</reference>
<organism evidence="1 2">
    <name type="scientific">Triparma laevis f. inornata</name>
    <dbReference type="NCBI Taxonomy" id="1714386"/>
    <lineage>
        <taxon>Eukaryota</taxon>
        <taxon>Sar</taxon>
        <taxon>Stramenopiles</taxon>
        <taxon>Ochrophyta</taxon>
        <taxon>Bolidophyceae</taxon>
        <taxon>Parmales</taxon>
        <taxon>Triparmaceae</taxon>
        <taxon>Triparma</taxon>
    </lineage>
</organism>
<sequence>MYSHVMMATHPPTISKTSKTSFHLKYGSSFPLKNFRKYSFKPSPLMSCLRFLYDVGHGHSPLVPRLSQ</sequence>
<evidence type="ECO:0000313" key="2">
    <source>
        <dbReference type="Proteomes" id="UP001162640"/>
    </source>
</evidence>